<evidence type="ECO:0000313" key="1">
    <source>
        <dbReference type="EMBL" id="TWT46802.1"/>
    </source>
</evidence>
<dbReference type="RefSeq" id="WP_146573594.1">
    <property type="nucleotide sequence ID" value="NZ_SJPH01000003.1"/>
</dbReference>
<dbReference type="EMBL" id="SJPH01000003">
    <property type="protein sequence ID" value="TWT46802.1"/>
    <property type="molecule type" value="Genomic_DNA"/>
</dbReference>
<sequence>MKTTIITATTLANAIKAFGIGFVATVIAGSQSGYVLRYVMRAVRVGLGLQPLHQAALVPASLSQRSCCRSARPAMSDRGWRLDWRADNRG</sequence>
<dbReference type="AlphaFoldDB" id="A0A5C5WB15"/>
<accession>A0A5C5WB15</accession>
<dbReference type="Proteomes" id="UP000318995">
    <property type="component" value="Unassembled WGS sequence"/>
</dbReference>
<evidence type="ECO:0000313" key="2">
    <source>
        <dbReference type="Proteomes" id="UP000318995"/>
    </source>
</evidence>
<organism evidence="1 2">
    <name type="scientific">Botrimarina hoheduenensis</name>
    <dbReference type="NCBI Taxonomy" id="2528000"/>
    <lineage>
        <taxon>Bacteria</taxon>
        <taxon>Pseudomonadati</taxon>
        <taxon>Planctomycetota</taxon>
        <taxon>Planctomycetia</taxon>
        <taxon>Pirellulales</taxon>
        <taxon>Lacipirellulaceae</taxon>
        <taxon>Botrimarina</taxon>
    </lineage>
</organism>
<gene>
    <name evidence="1" type="ORF">Pla111_19040</name>
</gene>
<protein>
    <submittedName>
        <fullName evidence="1">Uncharacterized protein</fullName>
    </submittedName>
</protein>
<name>A0A5C5WB15_9BACT</name>
<keyword evidence="2" id="KW-1185">Reference proteome</keyword>
<proteinExistence type="predicted"/>
<reference evidence="1 2" key="1">
    <citation type="submission" date="2019-02" db="EMBL/GenBank/DDBJ databases">
        <title>Deep-cultivation of Planctomycetes and their phenomic and genomic characterization uncovers novel biology.</title>
        <authorList>
            <person name="Wiegand S."/>
            <person name="Jogler M."/>
            <person name="Boedeker C."/>
            <person name="Pinto D."/>
            <person name="Vollmers J."/>
            <person name="Rivas-Marin E."/>
            <person name="Kohn T."/>
            <person name="Peeters S.H."/>
            <person name="Heuer A."/>
            <person name="Rast P."/>
            <person name="Oberbeckmann S."/>
            <person name="Bunk B."/>
            <person name="Jeske O."/>
            <person name="Meyerdierks A."/>
            <person name="Storesund J.E."/>
            <person name="Kallscheuer N."/>
            <person name="Luecker S."/>
            <person name="Lage O.M."/>
            <person name="Pohl T."/>
            <person name="Merkel B.J."/>
            <person name="Hornburger P."/>
            <person name="Mueller R.-W."/>
            <person name="Bruemmer F."/>
            <person name="Labrenz M."/>
            <person name="Spormann A.M."/>
            <person name="Op Den Camp H."/>
            <person name="Overmann J."/>
            <person name="Amann R."/>
            <person name="Jetten M.S.M."/>
            <person name="Mascher T."/>
            <person name="Medema M.H."/>
            <person name="Devos D.P."/>
            <person name="Kaster A.-K."/>
            <person name="Ovreas L."/>
            <person name="Rohde M."/>
            <person name="Galperin M.Y."/>
            <person name="Jogler C."/>
        </authorList>
    </citation>
    <scope>NUCLEOTIDE SEQUENCE [LARGE SCALE GENOMIC DNA]</scope>
    <source>
        <strain evidence="1 2">Pla111</strain>
    </source>
</reference>
<comment type="caution">
    <text evidence="1">The sequence shown here is derived from an EMBL/GenBank/DDBJ whole genome shotgun (WGS) entry which is preliminary data.</text>
</comment>